<reference evidence="2 3" key="1">
    <citation type="submission" date="2009-01" db="EMBL/GenBank/DDBJ databases">
        <authorList>
            <person name="Fulton L."/>
            <person name="Clifton S."/>
            <person name="Fulton B."/>
            <person name="Xu J."/>
            <person name="Minx P."/>
            <person name="Pepin K.H."/>
            <person name="Johnson M."/>
            <person name="Bhonagiri V."/>
            <person name="Nash W.E."/>
            <person name="Mardis E.R."/>
            <person name="Wilson R.K."/>
        </authorList>
    </citation>
    <scope>NUCLEOTIDE SEQUENCE [LARGE SCALE GENOMIC DNA]</scope>
    <source>
        <strain evidence="3">DSM 10507 / JCM 14656 / S5a33</strain>
    </source>
</reference>
<keyword evidence="1" id="KW-0472">Membrane</keyword>
<keyword evidence="3" id="KW-1185">Reference proteome</keyword>
<dbReference type="PATRIC" id="fig|476272.21.peg.1109"/>
<dbReference type="eggNOG" id="ENOG50332G5">
    <property type="taxonomic scope" value="Bacteria"/>
</dbReference>
<sequence>MGDLYAECLVKKEKTGKDTLLKAGSIAAVVILALFVVLVSPLFMVFAVVAGVLVYFFVFPKTDIEYEYLYVNGELDVDVIMAKSKRKKAKTLEMNHVDIMAPIRSHRLDYYNHNGKLKVLDYSSGNSERNRYAMIVKLDQQTCKVILEPDETMLQMMKKSAPSKVFLD</sequence>
<feature type="transmembrane region" description="Helical" evidence="1">
    <location>
        <begin position="26"/>
        <end position="59"/>
    </location>
</feature>
<dbReference type="HOGENOM" id="CLU_113258_1_0_9"/>
<name>C0CQ22_BLAHS</name>
<organism evidence="2 3">
    <name type="scientific">Blautia hydrogenotrophica (strain DSM 10507 / JCM 14656 / S5a33)</name>
    <name type="common">Ruminococcus hydrogenotrophicus</name>
    <dbReference type="NCBI Taxonomy" id="476272"/>
    <lineage>
        <taxon>Bacteria</taxon>
        <taxon>Bacillati</taxon>
        <taxon>Bacillota</taxon>
        <taxon>Clostridia</taxon>
        <taxon>Lachnospirales</taxon>
        <taxon>Lachnospiraceae</taxon>
        <taxon>Blautia</taxon>
    </lineage>
</organism>
<dbReference type="AlphaFoldDB" id="C0CQ22"/>
<dbReference type="RefSeq" id="WP_005950782.1">
    <property type="nucleotide sequence ID" value="NZ_CP136423.1"/>
</dbReference>
<reference evidence="2 3" key="2">
    <citation type="submission" date="2009-02" db="EMBL/GenBank/DDBJ databases">
        <title>Draft genome sequence of Blautia hydrogenotrophica DSM 10507 (Ruminococcus hydrogenotrophicus DSM 10507).</title>
        <authorList>
            <person name="Sudarsanam P."/>
            <person name="Ley R."/>
            <person name="Guruge J."/>
            <person name="Turnbaugh P.J."/>
            <person name="Mahowald M."/>
            <person name="Liep D."/>
            <person name="Gordon J."/>
        </authorList>
    </citation>
    <scope>NUCLEOTIDE SEQUENCE [LARGE SCALE GENOMIC DNA]</scope>
    <source>
        <strain evidence="3">DSM 10507 / JCM 14656 / S5a33</strain>
    </source>
</reference>
<evidence type="ECO:0000256" key="1">
    <source>
        <dbReference type="SAM" id="Phobius"/>
    </source>
</evidence>
<comment type="caution">
    <text evidence="2">The sequence shown here is derived from an EMBL/GenBank/DDBJ whole genome shotgun (WGS) entry which is preliminary data.</text>
</comment>
<evidence type="ECO:0000313" key="2">
    <source>
        <dbReference type="EMBL" id="EEG48110.1"/>
    </source>
</evidence>
<dbReference type="Pfam" id="PF19601">
    <property type="entry name" value="DUF6106"/>
    <property type="match status" value="1"/>
</dbReference>
<dbReference type="Proteomes" id="UP000003100">
    <property type="component" value="Unassembled WGS sequence"/>
</dbReference>
<dbReference type="EMBL" id="ACBZ01000163">
    <property type="protein sequence ID" value="EEG48110.1"/>
    <property type="molecule type" value="Genomic_DNA"/>
</dbReference>
<evidence type="ECO:0008006" key="4">
    <source>
        <dbReference type="Google" id="ProtNLM"/>
    </source>
</evidence>
<protein>
    <recommendedName>
        <fullName evidence="4">Bacterial Pleckstrin homology domain-containing protein</fullName>
    </recommendedName>
</protein>
<proteinExistence type="predicted"/>
<evidence type="ECO:0000313" key="3">
    <source>
        <dbReference type="Proteomes" id="UP000003100"/>
    </source>
</evidence>
<keyword evidence="1" id="KW-0812">Transmembrane</keyword>
<keyword evidence="1" id="KW-1133">Transmembrane helix</keyword>
<gene>
    <name evidence="2" type="ORF">RUMHYD_02974</name>
</gene>
<dbReference type="GeneID" id="86822487"/>
<accession>C0CQ22</accession>
<dbReference type="InterPro" id="IPR046088">
    <property type="entry name" value="DUF6106"/>
</dbReference>